<gene>
    <name evidence="3" type="primary">cpcT</name>
    <name evidence="4" type="ORF">IQ230_18885</name>
</gene>
<sequence length="196" mass="22260">MNLSSKLTAISQYLSGEFTNQEQAIAEPAWYVHLRLWHQPVSLFTEDSFTLFAEQANILKLDQPYRQRLIRIQKHPNQTSLQVQYYMPKNPTALRGAGANPTVLKSLTTNDFELLPGCLLDVTANHLECDCYHFKATLPSDRRCCFSYAGNTVQVSIGFETTPEEFLSYDKGIDSTTGKATWGAILGPYRFRRVRS</sequence>
<evidence type="ECO:0000313" key="4">
    <source>
        <dbReference type="EMBL" id="MBE9192377.1"/>
    </source>
</evidence>
<dbReference type="GO" id="GO:0016829">
    <property type="term" value="F:lyase activity"/>
    <property type="evidence" value="ECO:0007669"/>
    <property type="project" value="UniProtKB-KW"/>
</dbReference>
<accession>A0ABR9UVR6</accession>
<comment type="similarity">
    <text evidence="1 3">Belongs to the CpcT/CpeT biliprotein lyase family.</text>
</comment>
<evidence type="ECO:0000313" key="5">
    <source>
        <dbReference type="Proteomes" id="UP000651156"/>
    </source>
</evidence>
<reference evidence="4 5" key="1">
    <citation type="submission" date="2020-10" db="EMBL/GenBank/DDBJ databases">
        <authorList>
            <person name="Castelo-Branco R."/>
            <person name="Eusebio N."/>
            <person name="Adriana R."/>
            <person name="Vieira A."/>
            <person name="Brugerolle De Fraissinette N."/>
            <person name="Rezende De Castro R."/>
            <person name="Schneider M.P."/>
            <person name="Vasconcelos V."/>
            <person name="Leao P.N."/>
        </authorList>
    </citation>
    <scope>NUCLEOTIDE SEQUENCE [LARGE SCALE GENOMIC DNA]</scope>
    <source>
        <strain evidence="4 5">LEGE 06123</strain>
    </source>
</reference>
<dbReference type="HAMAP" id="MF_01460">
    <property type="entry name" value="Chrphore_lyase_CpxT"/>
    <property type="match status" value="1"/>
</dbReference>
<comment type="function">
    <text evidence="3">Covalently attaches a chromophore to Cys residue(s) of phycobiliproteins.</text>
</comment>
<dbReference type="EMBL" id="JADEWN010000053">
    <property type="protein sequence ID" value="MBE9192377.1"/>
    <property type="molecule type" value="Genomic_DNA"/>
</dbReference>
<dbReference type="InterPro" id="IPR038672">
    <property type="entry name" value="CpcT/CpeT_sf"/>
</dbReference>
<dbReference type="Gene3D" id="2.40.128.590">
    <property type="entry name" value="CpcT/CpeT domain"/>
    <property type="match status" value="1"/>
</dbReference>
<comment type="caution">
    <text evidence="4">The sequence shown here is derived from an EMBL/GenBank/DDBJ whole genome shotgun (WGS) entry which is preliminary data.</text>
</comment>
<dbReference type="Proteomes" id="UP000651156">
    <property type="component" value="Unassembled WGS sequence"/>
</dbReference>
<dbReference type="RefSeq" id="WP_193933808.1">
    <property type="nucleotide sequence ID" value="NZ_CAWPMZ010000089.1"/>
</dbReference>
<proteinExistence type="inferred from homology"/>
<evidence type="ECO:0000256" key="1">
    <source>
        <dbReference type="ARBA" id="ARBA00008206"/>
    </source>
</evidence>
<dbReference type="PANTHER" id="PTHR35137">
    <property type="entry name" value="CHROMOPHORE LYASE CRL, CHLOROPLASTIC"/>
    <property type="match status" value="1"/>
</dbReference>
<protein>
    <recommendedName>
        <fullName evidence="3">Chromophore lyase CpcT/CpeT</fullName>
        <ecNumber evidence="3">4.-.-.-</ecNumber>
    </recommendedName>
</protein>
<dbReference type="Pfam" id="PF06206">
    <property type="entry name" value="CpeT"/>
    <property type="match status" value="1"/>
</dbReference>
<evidence type="ECO:0000256" key="3">
    <source>
        <dbReference type="HAMAP-Rule" id="MF_01460"/>
    </source>
</evidence>
<organism evidence="4 5">
    <name type="scientific">Gloeocapsopsis crepidinum LEGE 06123</name>
    <dbReference type="NCBI Taxonomy" id="588587"/>
    <lineage>
        <taxon>Bacteria</taxon>
        <taxon>Bacillati</taxon>
        <taxon>Cyanobacteriota</taxon>
        <taxon>Cyanophyceae</taxon>
        <taxon>Oscillatoriophycideae</taxon>
        <taxon>Chroococcales</taxon>
        <taxon>Chroococcaceae</taxon>
        <taxon>Gloeocapsopsis</taxon>
    </lineage>
</organism>
<dbReference type="InterPro" id="IPR010404">
    <property type="entry name" value="CpcT/CpeT"/>
</dbReference>
<dbReference type="PANTHER" id="PTHR35137:SF1">
    <property type="entry name" value="CHROMOPHORE LYASE CRL, CHLOROPLASTIC"/>
    <property type="match status" value="1"/>
</dbReference>
<evidence type="ECO:0000256" key="2">
    <source>
        <dbReference type="ARBA" id="ARBA00023239"/>
    </source>
</evidence>
<name>A0ABR9UVR6_9CHRO</name>
<keyword evidence="5" id="KW-1185">Reference proteome</keyword>
<dbReference type="EC" id="4.-.-.-" evidence="3"/>
<dbReference type="CDD" id="cd16338">
    <property type="entry name" value="CpcT"/>
    <property type="match status" value="1"/>
</dbReference>
<keyword evidence="2 3" id="KW-0456">Lyase</keyword>